<evidence type="ECO:0000313" key="2">
    <source>
        <dbReference type="Proteomes" id="UP001283361"/>
    </source>
</evidence>
<accession>A0AAE1AL20</accession>
<dbReference type="EMBL" id="JAWDGP010001753">
    <property type="protein sequence ID" value="KAK3788637.1"/>
    <property type="molecule type" value="Genomic_DNA"/>
</dbReference>
<keyword evidence="2" id="KW-1185">Reference proteome</keyword>
<dbReference type="Proteomes" id="UP001283361">
    <property type="component" value="Unassembled WGS sequence"/>
</dbReference>
<proteinExistence type="predicted"/>
<organism evidence="1 2">
    <name type="scientific">Elysia crispata</name>
    <name type="common">lettuce slug</name>
    <dbReference type="NCBI Taxonomy" id="231223"/>
    <lineage>
        <taxon>Eukaryota</taxon>
        <taxon>Metazoa</taxon>
        <taxon>Spiralia</taxon>
        <taxon>Lophotrochozoa</taxon>
        <taxon>Mollusca</taxon>
        <taxon>Gastropoda</taxon>
        <taxon>Heterobranchia</taxon>
        <taxon>Euthyneura</taxon>
        <taxon>Panpulmonata</taxon>
        <taxon>Sacoglossa</taxon>
        <taxon>Placobranchoidea</taxon>
        <taxon>Plakobranchidae</taxon>
        <taxon>Elysia</taxon>
    </lineage>
</organism>
<gene>
    <name evidence="1" type="ORF">RRG08_031293</name>
</gene>
<dbReference type="AlphaFoldDB" id="A0AAE1AL20"/>
<evidence type="ECO:0000313" key="1">
    <source>
        <dbReference type="EMBL" id="KAK3788637.1"/>
    </source>
</evidence>
<protein>
    <submittedName>
        <fullName evidence="1">Uncharacterized protein</fullName>
    </submittedName>
</protein>
<comment type="caution">
    <text evidence="1">The sequence shown here is derived from an EMBL/GenBank/DDBJ whole genome shotgun (WGS) entry which is preliminary data.</text>
</comment>
<sequence>MAPSDRKPAGHLVSSCVFPIDDPLPALLIATAVIRAPRENERPAHLPEETRKPTDVAGMLNDEVKRVLGPGEKVLSVEGQRLFLNDLTLGGGKLDRSKRNGIKTRDVIKG</sequence>
<name>A0AAE1AL20_9GAST</name>
<reference evidence="1" key="1">
    <citation type="journal article" date="2023" name="G3 (Bethesda)">
        <title>A reference genome for the long-term kleptoplast-retaining sea slug Elysia crispata morphotype clarki.</title>
        <authorList>
            <person name="Eastman K.E."/>
            <person name="Pendleton A.L."/>
            <person name="Shaikh M.A."/>
            <person name="Suttiyut T."/>
            <person name="Ogas R."/>
            <person name="Tomko P."/>
            <person name="Gavelis G."/>
            <person name="Widhalm J.R."/>
            <person name="Wisecaver J.H."/>
        </authorList>
    </citation>
    <scope>NUCLEOTIDE SEQUENCE</scope>
    <source>
        <strain evidence="1">ECLA1</strain>
    </source>
</reference>